<dbReference type="InterPro" id="IPR005467">
    <property type="entry name" value="His_kinase_dom"/>
</dbReference>
<organism evidence="7 8">
    <name type="scientific">Poseidonibacter parvus</name>
    <dbReference type="NCBI Taxonomy" id="1850254"/>
    <lineage>
        <taxon>Bacteria</taxon>
        <taxon>Pseudomonadati</taxon>
        <taxon>Campylobacterota</taxon>
        <taxon>Epsilonproteobacteria</taxon>
        <taxon>Campylobacterales</taxon>
        <taxon>Arcobacteraceae</taxon>
        <taxon>Poseidonibacter</taxon>
    </lineage>
</organism>
<evidence type="ECO:0000259" key="5">
    <source>
        <dbReference type="PROSITE" id="PS50109"/>
    </source>
</evidence>
<dbReference type="EMBL" id="CP019070">
    <property type="protein sequence ID" value="APW66685.1"/>
    <property type="molecule type" value="Genomic_DNA"/>
</dbReference>
<evidence type="ECO:0000313" key="7">
    <source>
        <dbReference type="EMBL" id="APW66685.1"/>
    </source>
</evidence>
<dbReference type="KEGG" id="alp:LPB137_12855"/>
<feature type="domain" description="Histidine kinase" evidence="5">
    <location>
        <begin position="144"/>
        <end position="342"/>
    </location>
</feature>
<evidence type="ECO:0000256" key="3">
    <source>
        <dbReference type="ARBA" id="ARBA00022553"/>
    </source>
</evidence>
<dbReference type="PANTHER" id="PTHR43547">
    <property type="entry name" value="TWO-COMPONENT HISTIDINE KINASE"/>
    <property type="match status" value="1"/>
</dbReference>
<dbReference type="EC" id="2.7.13.3" evidence="2"/>
<dbReference type="GO" id="GO:0000155">
    <property type="term" value="F:phosphorelay sensor kinase activity"/>
    <property type="evidence" value="ECO:0007669"/>
    <property type="project" value="InterPro"/>
</dbReference>
<evidence type="ECO:0000259" key="6">
    <source>
        <dbReference type="PROSITE" id="PS50110"/>
    </source>
</evidence>
<evidence type="ECO:0000313" key="8">
    <source>
        <dbReference type="Proteomes" id="UP000186074"/>
    </source>
</evidence>
<accession>A0A1P8KQ60</accession>
<sequence>MVKKYTILIVDDKVENLKYLNTILKEENYEIKATIDAHFAIDSVIKNPVDLILLDIKMPELNGFEVCKIIKEKENLKDIPIIFISALDDVNSKVEAFEKGGVDYITKPFEEKEIKARIKMQLELSQSKKTISDLYEQQDFFLKKIVHEMNTPLGVITLNINSLESRIGKKDEFEAILASSKSLSSIYEDIYYLSKKEKRVLDVEEINMMRYLSKRISFFHELASVKDIFLDLHIDDDFSIKMNKYELERVIDNTISNAIKHSFEDTCVDIYIEKNKIKVQNYGHEIKSTDNIFKAFHQDDNEKGLGLGLNIIKEICEKYDINIELNVNEKNTEFSYDFTKISLG</sequence>
<name>A0A1P8KQ60_9BACT</name>
<dbReference type="AlphaFoldDB" id="A0A1P8KQ60"/>
<dbReference type="Gene3D" id="3.40.50.2300">
    <property type="match status" value="1"/>
</dbReference>
<evidence type="ECO:0000256" key="1">
    <source>
        <dbReference type="ARBA" id="ARBA00000085"/>
    </source>
</evidence>
<dbReference type="Pfam" id="PF02518">
    <property type="entry name" value="HATPase_c"/>
    <property type="match status" value="1"/>
</dbReference>
<evidence type="ECO:0000256" key="2">
    <source>
        <dbReference type="ARBA" id="ARBA00012438"/>
    </source>
</evidence>
<protein>
    <recommendedName>
        <fullName evidence="2">histidine kinase</fullName>
        <ecNumber evidence="2">2.7.13.3</ecNumber>
    </recommendedName>
</protein>
<dbReference type="STRING" id="1850254.LPB137_12855"/>
<dbReference type="Pfam" id="PF00512">
    <property type="entry name" value="HisKA"/>
    <property type="match status" value="1"/>
</dbReference>
<dbReference type="InterPro" id="IPR036890">
    <property type="entry name" value="HATPase_C_sf"/>
</dbReference>
<feature type="domain" description="Response regulatory" evidence="6">
    <location>
        <begin position="6"/>
        <end position="122"/>
    </location>
</feature>
<keyword evidence="7" id="KW-0418">Kinase</keyword>
<feature type="modified residue" description="4-aspartylphosphate" evidence="4">
    <location>
        <position position="55"/>
    </location>
</feature>
<dbReference type="InterPro" id="IPR003661">
    <property type="entry name" value="HisK_dim/P_dom"/>
</dbReference>
<dbReference type="Pfam" id="PF00072">
    <property type="entry name" value="Response_reg"/>
    <property type="match status" value="1"/>
</dbReference>
<dbReference type="OrthoDB" id="9761634at2"/>
<dbReference type="InterPro" id="IPR003594">
    <property type="entry name" value="HATPase_dom"/>
</dbReference>
<dbReference type="InterPro" id="IPR036097">
    <property type="entry name" value="HisK_dim/P_sf"/>
</dbReference>
<evidence type="ECO:0000256" key="4">
    <source>
        <dbReference type="PROSITE-ProRule" id="PRU00169"/>
    </source>
</evidence>
<dbReference type="SMART" id="SM00387">
    <property type="entry name" value="HATPase_c"/>
    <property type="match status" value="1"/>
</dbReference>
<reference evidence="7 8" key="1">
    <citation type="submission" date="2017-01" db="EMBL/GenBank/DDBJ databases">
        <title>Genome sequencing of Arcobacter sp. LPB0137.</title>
        <authorList>
            <person name="Lee G.-W."/>
            <person name="Yi H."/>
        </authorList>
    </citation>
    <scope>NUCLEOTIDE SEQUENCE [LARGE SCALE GENOMIC DNA]</scope>
    <source>
        <strain evidence="7 8">LPB0137</strain>
    </source>
</reference>
<dbReference type="RefSeq" id="WP_076088720.1">
    <property type="nucleotide sequence ID" value="NZ_CP019070.1"/>
</dbReference>
<gene>
    <name evidence="7" type="ORF">LPB137_12855</name>
</gene>
<keyword evidence="8" id="KW-1185">Reference proteome</keyword>
<dbReference type="PROSITE" id="PS50109">
    <property type="entry name" value="HIS_KIN"/>
    <property type="match status" value="1"/>
</dbReference>
<keyword evidence="3 4" id="KW-0597">Phosphoprotein</keyword>
<dbReference type="InterPro" id="IPR011006">
    <property type="entry name" value="CheY-like_superfamily"/>
</dbReference>
<dbReference type="Gene3D" id="1.10.287.130">
    <property type="match status" value="1"/>
</dbReference>
<dbReference type="SMART" id="SM00448">
    <property type="entry name" value="REC"/>
    <property type="match status" value="1"/>
</dbReference>
<proteinExistence type="predicted"/>
<dbReference type="Proteomes" id="UP000186074">
    <property type="component" value="Chromosome"/>
</dbReference>
<keyword evidence="7" id="KW-0808">Transferase</keyword>
<dbReference type="SUPFAM" id="SSF55874">
    <property type="entry name" value="ATPase domain of HSP90 chaperone/DNA topoisomerase II/histidine kinase"/>
    <property type="match status" value="1"/>
</dbReference>
<dbReference type="InterPro" id="IPR001789">
    <property type="entry name" value="Sig_transdc_resp-reg_receiver"/>
</dbReference>
<dbReference type="SUPFAM" id="SSF52172">
    <property type="entry name" value="CheY-like"/>
    <property type="match status" value="1"/>
</dbReference>
<comment type="catalytic activity">
    <reaction evidence="1">
        <text>ATP + protein L-histidine = ADP + protein N-phospho-L-histidine.</text>
        <dbReference type="EC" id="2.7.13.3"/>
    </reaction>
</comment>
<dbReference type="PANTHER" id="PTHR43547:SF2">
    <property type="entry name" value="HYBRID SIGNAL TRANSDUCTION HISTIDINE KINASE C"/>
    <property type="match status" value="1"/>
</dbReference>
<dbReference type="SUPFAM" id="SSF47384">
    <property type="entry name" value="Homodimeric domain of signal transducing histidine kinase"/>
    <property type="match status" value="1"/>
</dbReference>
<dbReference type="CDD" id="cd00082">
    <property type="entry name" value="HisKA"/>
    <property type="match status" value="1"/>
</dbReference>
<dbReference type="PROSITE" id="PS50110">
    <property type="entry name" value="RESPONSE_REGULATORY"/>
    <property type="match status" value="1"/>
</dbReference>
<dbReference type="Gene3D" id="3.30.565.10">
    <property type="entry name" value="Histidine kinase-like ATPase, C-terminal domain"/>
    <property type="match status" value="1"/>
</dbReference>
<dbReference type="SMART" id="SM00388">
    <property type="entry name" value="HisKA"/>
    <property type="match status" value="1"/>
</dbReference>